<dbReference type="Proteomes" id="UP000190797">
    <property type="component" value="Chromosome"/>
</dbReference>
<accession>A0A1V0A0E1</accession>
<name>A0A1V0A0E1_9ACTN</name>
<dbReference type="SUPFAM" id="SSF82784">
    <property type="entry name" value="OsmC-like"/>
    <property type="match status" value="1"/>
</dbReference>
<organism evidence="1 2">
    <name type="scientific">[Actinomadura] parvosata subsp. kistnae</name>
    <dbReference type="NCBI Taxonomy" id="1909395"/>
    <lineage>
        <taxon>Bacteria</taxon>
        <taxon>Bacillati</taxon>
        <taxon>Actinomycetota</taxon>
        <taxon>Actinomycetes</taxon>
        <taxon>Streptosporangiales</taxon>
        <taxon>Streptosporangiaceae</taxon>
        <taxon>Nonomuraea</taxon>
    </lineage>
</organism>
<dbReference type="OrthoDB" id="9789573at2"/>
<dbReference type="STRING" id="1909395.BKM31_21375"/>
<dbReference type="RefSeq" id="WP_080039858.1">
    <property type="nucleotide sequence ID" value="NZ_CP017717.1"/>
</dbReference>
<dbReference type="Gene3D" id="3.30.300.20">
    <property type="match status" value="1"/>
</dbReference>
<dbReference type="Pfam" id="PF02566">
    <property type="entry name" value="OsmC"/>
    <property type="match status" value="1"/>
</dbReference>
<evidence type="ECO:0008006" key="3">
    <source>
        <dbReference type="Google" id="ProtNLM"/>
    </source>
</evidence>
<evidence type="ECO:0000313" key="2">
    <source>
        <dbReference type="Proteomes" id="UP000190797"/>
    </source>
</evidence>
<dbReference type="InterPro" id="IPR003718">
    <property type="entry name" value="OsmC/Ohr_fam"/>
</dbReference>
<evidence type="ECO:0000313" key="1">
    <source>
        <dbReference type="EMBL" id="AQZ63668.1"/>
    </source>
</evidence>
<dbReference type="InterPro" id="IPR036102">
    <property type="entry name" value="OsmC/Ohrsf"/>
</dbReference>
<sequence length="128" mass="14054">MVEARALTTPYQVEFRAGRNTGRADTLKNGVGGTAGLRPHELLEAALASCMTITARMALEEMGLIGTEAKVVVTLDRQETVTRFRYDLVLDPPVSQAQHQAVAERVRRSPVRRTLGGPLEFEPARLEP</sequence>
<dbReference type="InterPro" id="IPR015946">
    <property type="entry name" value="KH_dom-like_a/b"/>
</dbReference>
<dbReference type="EMBL" id="CP017717">
    <property type="protein sequence ID" value="AQZ63668.1"/>
    <property type="molecule type" value="Genomic_DNA"/>
</dbReference>
<dbReference type="AlphaFoldDB" id="A0A1V0A0E1"/>
<protein>
    <recommendedName>
        <fullName evidence="3">Osmotically inducible protein OsmC</fullName>
    </recommendedName>
</protein>
<gene>
    <name evidence="1" type="ORF">BKM31_21375</name>
</gene>
<reference evidence="2" key="1">
    <citation type="journal article" date="2017" name="Med. Chem. Commun.">
        <title>Nonomuraea sp. ATCC 55076 harbours the largest actinomycete chromosome to date and the kistamicin biosynthetic gene cluster.</title>
        <authorList>
            <person name="Nazari B."/>
            <person name="Forneris C.C."/>
            <person name="Gibson M.I."/>
            <person name="Moon K."/>
            <person name="Schramma K.R."/>
            <person name="Seyedsayamdost M.R."/>
        </authorList>
    </citation>
    <scope>NUCLEOTIDE SEQUENCE [LARGE SCALE GENOMIC DNA]</scope>
    <source>
        <strain evidence="2">ATCC 55076</strain>
    </source>
</reference>
<dbReference type="KEGG" id="noa:BKM31_21375"/>
<proteinExistence type="predicted"/>
<keyword evidence="2" id="KW-1185">Reference proteome</keyword>